<comment type="caution">
    <text evidence="3">The sequence shown here is derived from an EMBL/GenBank/DDBJ whole genome shotgun (WGS) entry which is preliminary data.</text>
</comment>
<proteinExistence type="predicted"/>
<dbReference type="GO" id="GO:0016020">
    <property type="term" value="C:membrane"/>
    <property type="evidence" value="ECO:0007669"/>
    <property type="project" value="TreeGrafter"/>
</dbReference>
<dbReference type="Proteomes" id="UP000321638">
    <property type="component" value="Unassembled WGS sequence"/>
</dbReference>
<name>A0A5C8PKR9_9HYPH</name>
<evidence type="ECO:0000313" key="3">
    <source>
        <dbReference type="EMBL" id="TXL74273.1"/>
    </source>
</evidence>
<keyword evidence="1 3" id="KW-0378">Hydrolase</keyword>
<protein>
    <submittedName>
        <fullName evidence="3">Alpha/beta hydrolase</fullName>
    </submittedName>
</protein>
<sequence length="265" mass="28299">MPATPTGLHCDVTELKAPWDTVRAPIVMHHGIGTNAAIWSGWLPVLAPHHRVVRFDTRGFGRSHGTWHAGTTMDELVGDLMQAVAQAGAPKVHLIGESLGGTVALAAALKHPERIASVIISNATHRGTGIGRVRGWREEIGRDGIAPWAEAMMTARFTDDSPISAAQRTWFARTQAASDPAPIIQLGELLAGLDMSDAVRTLAMPLLILSPDGSPFIPATMAAELKGLVPDAELMVFPGTRHGLPFSHARACAEAALQFLQRRFG</sequence>
<dbReference type="GO" id="GO:0016787">
    <property type="term" value="F:hydrolase activity"/>
    <property type="evidence" value="ECO:0007669"/>
    <property type="project" value="UniProtKB-KW"/>
</dbReference>
<evidence type="ECO:0000259" key="2">
    <source>
        <dbReference type="Pfam" id="PF00561"/>
    </source>
</evidence>
<keyword evidence="4" id="KW-1185">Reference proteome</keyword>
<evidence type="ECO:0000256" key="1">
    <source>
        <dbReference type="ARBA" id="ARBA00022801"/>
    </source>
</evidence>
<dbReference type="Pfam" id="PF00561">
    <property type="entry name" value="Abhydrolase_1"/>
    <property type="match status" value="1"/>
</dbReference>
<accession>A0A5C8PKR9</accession>
<gene>
    <name evidence="3" type="ORF">FHP25_17445</name>
</gene>
<dbReference type="Gene3D" id="3.40.50.1820">
    <property type="entry name" value="alpha/beta hydrolase"/>
    <property type="match status" value="1"/>
</dbReference>
<dbReference type="InterPro" id="IPR000073">
    <property type="entry name" value="AB_hydrolase_1"/>
</dbReference>
<dbReference type="InterPro" id="IPR029058">
    <property type="entry name" value="AB_hydrolase_fold"/>
</dbReference>
<dbReference type="RefSeq" id="WP_147848236.1">
    <property type="nucleotide sequence ID" value="NZ_VDUZ01000019.1"/>
</dbReference>
<dbReference type="PANTHER" id="PTHR43798:SF31">
    <property type="entry name" value="AB HYDROLASE SUPERFAMILY PROTEIN YCLE"/>
    <property type="match status" value="1"/>
</dbReference>
<dbReference type="SUPFAM" id="SSF53474">
    <property type="entry name" value="alpha/beta-Hydrolases"/>
    <property type="match status" value="1"/>
</dbReference>
<dbReference type="OrthoDB" id="9799612at2"/>
<organism evidence="3 4">
    <name type="scientific">Vineibacter terrae</name>
    <dbReference type="NCBI Taxonomy" id="2586908"/>
    <lineage>
        <taxon>Bacteria</taxon>
        <taxon>Pseudomonadati</taxon>
        <taxon>Pseudomonadota</taxon>
        <taxon>Alphaproteobacteria</taxon>
        <taxon>Hyphomicrobiales</taxon>
        <taxon>Vineibacter</taxon>
    </lineage>
</organism>
<reference evidence="3 4" key="1">
    <citation type="submission" date="2019-06" db="EMBL/GenBank/DDBJ databases">
        <title>New taxonomy in bacterial strain CC-CFT640, isolated from vineyard.</title>
        <authorList>
            <person name="Lin S.-Y."/>
            <person name="Tsai C.-F."/>
            <person name="Young C.-C."/>
        </authorList>
    </citation>
    <scope>NUCLEOTIDE SEQUENCE [LARGE SCALE GENOMIC DNA]</scope>
    <source>
        <strain evidence="3 4">CC-CFT640</strain>
    </source>
</reference>
<dbReference type="EMBL" id="VDUZ01000019">
    <property type="protein sequence ID" value="TXL74273.1"/>
    <property type="molecule type" value="Genomic_DNA"/>
</dbReference>
<dbReference type="AlphaFoldDB" id="A0A5C8PKR9"/>
<feature type="domain" description="AB hydrolase-1" evidence="2">
    <location>
        <begin position="25"/>
        <end position="248"/>
    </location>
</feature>
<dbReference type="PANTHER" id="PTHR43798">
    <property type="entry name" value="MONOACYLGLYCEROL LIPASE"/>
    <property type="match status" value="1"/>
</dbReference>
<dbReference type="PRINTS" id="PR00111">
    <property type="entry name" value="ABHYDROLASE"/>
</dbReference>
<dbReference type="InterPro" id="IPR050266">
    <property type="entry name" value="AB_hydrolase_sf"/>
</dbReference>
<evidence type="ECO:0000313" key="4">
    <source>
        <dbReference type="Proteomes" id="UP000321638"/>
    </source>
</evidence>